<comment type="caution">
    <text evidence="2">The sequence shown here is derived from an EMBL/GenBank/DDBJ whole genome shotgun (WGS) entry which is preliminary data.</text>
</comment>
<evidence type="ECO:0000313" key="2">
    <source>
        <dbReference type="EMBL" id="OGY96416.1"/>
    </source>
</evidence>
<dbReference type="Proteomes" id="UP000176648">
    <property type="component" value="Unassembled WGS sequence"/>
</dbReference>
<reference evidence="2 3" key="1">
    <citation type="journal article" date="2016" name="Nat. Commun.">
        <title>Thousands of microbial genomes shed light on interconnected biogeochemical processes in an aquifer system.</title>
        <authorList>
            <person name="Anantharaman K."/>
            <person name="Brown C.T."/>
            <person name="Hug L.A."/>
            <person name="Sharon I."/>
            <person name="Castelle C.J."/>
            <person name="Probst A.J."/>
            <person name="Thomas B.C."/>
            <person name="Singh A."/>
            <person name="Wilkins M.J."/>
            <person name="Karaoz U."/>
            <person name="Brodie E.L."/>
            <person name="Williams K.H."/>
            <person name="Hubbard S.S."/>
            <person name="Banfield J.F."/>
        </authorList>
    </citation>
    <scope>NUCLEOTIDE SEQUENCE [LARGE SCALE GENOMIC DNA]</scope>
</reference>
<sequence length="91" mass="9886">MEAKMDEILVYTGLALVALVLAIGWRVVFYSPRITNGKIVVFWVLLVLGSVAFFTGLIMGDAGRKTQAEKAAAKETTFDKKTASHIVGENP</sequence>
<proteinExistence type="predicted"/>
<gene>
    <name evidence="2" type="ORF">A2122_01635</name>
</gene>
<evidence type="ECO:0000256" key="1">
    <source>
        <dbReference type="SAM" id="Phobius"/>
    </source>
</evidence>
<feature type="transmembrane region" description="Helical" evidence="1">
    <location>
        <begin position="40"/>
        <end position="60"/>
    </location>
</feature>
<evidence type="ECO:0000313" key="3">
    <source>
        <dbReference type="Proteomes" id="UP000176648"/>
    </source>
</evidence>
<protein>
    <submittedName>
        <fullName evidence="2">Uncharacterized protein</fullName>
    </submittedName>
</protein>
<accession>A0A1G2C5A0</accession>
<dbReference type="EMBL" id="MHKU01000032">
    <property type="protein sequence ID" value="OGY96416.1"/>
    <property type="molecule type" value="Genomic_DNA"/>
</dbReference>
<organism evidence="2 3">
    <name type="scientific">Candidatus Liptonbacteria bacterium GWB1_49_6</name>
    <dbReference type="NCBI Taxonomy" id="1798644"/>
    <lineage>
        <taxon>Bacteria</taxon>
        <taxon>Candidatus Liptoniibacteriota</taxon>
    </lineage>
</organism>
<dbReference type="AlphaFoldDB" id="A0A1G2C5A0"/>
<keyword evidence="1" id="KW-0812">Transmembrane</keyword>
<feature type="transmembrane region" description="Helical" evidence="1">
    <location>
        <begin position="9"/>
        <end position="28"/>
    </location>
</feature>
<keyword evidence="1" id="KW-1133">Transmembrane helix</keyword>
<keyword evidence="1" id="KW-0472">Membrane</keyword>
<name>A0A1G2C5A0_9BACT</name>